<evidence type="ECO:0000256" key="3">
    <source>
        <dbReference type="ARBA" id="ARBA00023170"/>
    </source>
</evidence>
<evidence type="ECO:0000313" key="6">
    <source>
        <dbReference type="Proteomes" id="UP000695022"/>
    </source>
</evidence>
<dbReference type="PANTHER" id="PTHR24243:SF208">
    <property type="entry name" value="PYROKININ-1 RECEPTOR"/>
    <property type="match status" value="1"/>
</dbReference>
<keyword evidence="5" id="KW-0472">Membrane</keyword>
<keyword evidence="5" id="KW-1133">Transmembrane helix</keyword>
<evidence type="ECO:0000256" key="5">
    <source>
        <dbReference type="SAM" id="Phobius"/>
    </source>
</evidence>
<organism evidence="6 7">
    <name type="scientific">Priapulus caudatus</name>
    <name type="common">Priapulid worm</name>
    <dbReference type="NCBI Taxonomy" id="37621"/>
    <lineage>
        <taxon>Eukaryota</taxon>
        <taxon>Metazoa</taxon>
        <taxon>Ecdysozoa</taxon>
        <taxon>Scalidophora</taxon>
        <taxon>Priapulida</taxon>
        <taxon>Priapulimorpha</taxon>
        <taxon>Priapulimorphida</taxon>
        <taxon>Priapulidae</taxon>
        <taxon>Priapulus</taxon>
    </lineage>
</organism>
<accession>A0ABM1ER06</accession>
<sequence>MSTGNWSPVFIRISEIMFFVAGTLYYISSTINPILYNVMSRRYRQAFRRTVCGCCDADGTPTRTGTITSYAPITQPGKNGAQMNMNEMNCGNGNMPTVVAEEFV</sequence>
<keyword evidence="4" id="KW-0807">Transducer</keyword>
<keyword evidence="6" id="KW-1185">Reference proteome</keyword>
<keyword evidence="5" id="KW-0812">Transmembrane</keyword>
<dbReference type="Gene3D" id="1.20.1070.10">
    <property type="entry name" value="Rhodopsin 7-helix transmembrane proteins"/>
    <property type="match status" value="1"/>
</dbReference>
<gene>
    <name evidence="7" type="primary">LOC106814788</name>
</gene>
<evidence type="ECO:0000313" key="7">
    <source>
        <dbReference type="RefSeq" id="XP_014674627.1"/>
    </source>
</evidence>
<dbReference type="Proteomes" id="UP000695022">
    <property type="component" value="Unplaced"/>
</dbReference>
<protein>
    <submittedName>
        <fullName evidence="7">Neurotensin receptor type 1-like</fullName>
    </submittedName>
</protein>
<evidence type="ECO:0000256" key="2">
    <source>
        <dbReference type="ARBA" id="ARBA00023040"/>
    </source>
</evidence>
<name>A0ABM1ER06_PRICU</name>
<keyword evidence="2" id="KW-0297">G-protein coupled receptor</keyword>
<evidence type="ECO:0000256" key="1">
    <source>
        <dbReference type="ARBA" id="ARBA00004141"/>
    </source>
</evidence>
<keyword evidence="3" id="KW-0675">Receptor</keyword>
<dbReference type="RefSeq" id="XP_014674627.1">
    <property type="nucleotide sequence ID" value="XM_014819141.1"/>
</dbReference>
<dbReference type="GeneID" id="106814788"/>
<dbReference type="PANTHER" id="PTHR24243">
    <property type="entry name" value="G-PROTEIN COUPLED RECEPTOR"/>
    <property type="match status" value="1"/>
</dbReference>
<proteinExistence type="predicted"/>
<reference evidence="7" key="1">
    <citation type="submission" date="2025-08" db="UniProtKB">
        <authorList>
            <consortium name="RefSeq"/>
        </authorList>
    </citation>
    <scope>IDENTIFICATION</scope>
</reference>
<feature type="transmembrane region" description="Helical" evidence="5">
    <location>
        <begin position="16"/>
        <end position="39"/>
    </location>
</feature>
<comment type="subcellular location">
    <subcellularLocation>
        <location evidence="1">Membrane</location>
        <topology evidence="1">Multi-pass membrane protein</topology>
    </subcellularLocation>
</comment>
<dbReference type="SUPFAM" id="SSF81321">
    <property type="entry name" value="Family A G protein-coupled receptor-like"/>
    <property type="match status" value="1"/>
</dbReference>
<evidence type="ECO:0000256" key="4">
    <source>
        <dbReference type="ARBA" id="ARBA00023224"/>
    </source>
</evidence>